<dbReference type="PANTHER" id="PTHR34309">
    <property type="entry name" value="SLR1406 PROTEIN"/>
    <property type="match status" value="1"/>
</dbReference>
<protein>
    <submittedName>
        <fullName evidence="1">Heme-binding protein</fullName>
    </submittedName>
</protein>
<dbReference type="InterPro" id="IPR052517">
    <property type="entry name" value="GlcG_carb_metab_protein"/>
</dbReference>
<organism evidence="1 2">
    <name type="scientific">Neisseria shayeganii</name>
    <dbReference type="NCBI Taxonomy" id="607712"/>
    <lineage>
        <taxon>Bacteria</taxon>
        <taxon>Pseudomonadati</taxon>
        <taxon>Pseudomonadota</taxon>
        <taxon>Betaproteobacteria</taxon>
        <taxon>Neisseriales</taxon>
        <taxon>Neisseriaceae</taxon>
        <taxon>Neisseria</taxon>
    </lineage>
</organism>
<reference evidence="1 2" key="1">
    <citation type="submission" date="2020-07" db="EMBL/GenBank/DDBJ databases">
        <title>Genomic diversity of species in the Neisseriaceae family.</title>
        <authorList>
            <person name="Vincent A.T."/>
            <person name="Bernet E."/>
            <person name="Veyrier F.J."/>
        </authorList>
    </citation>
    <scope>NUCLEOTIDE SEQUENCE [LARGE SCALE GENOMIC DNA]</scope>
    <source>
        <strain evidence="1 2">DSM 22244</strain>
    </source>
</reference>
<gene>
    <name evidence="1" type="ORF">H3L94_07715</name>
</gene>
<dbReference type="KEGG" id="nsg:H3L94_07715"/>
<evidence type="ECO:0000313" key="1">
    <source>
        <dbReference type="EMBL" id="QMT39757.1"/>
    </source>
</evidence>
<name>A0A7D7N831_9NEIS</name>
<evidence type="ECO:0000313" key="2">
    <source>
        <dbReference type="Proteomes" id="UP000514752"/>
    </source>
</evidence>
<dbReference type="InterPro" id="IPR038084">
    <property type="entry name" value="PduO/GlcC-like_sf"/>
</dbReference>
<dbReference type="AlphaFoldDB" id="A0A7D7N831"/>
<dbReference type="RefSeq" id="WP_009117771.1">
    <property type="nucleotide sequence ID" value="NZ_CP059567.1"/>
</dbReference>
<dbReference type="EMBL" id="CP059567">
    <property type="protein sequence ID" value="QMT39757.1"/>
    <property type="molecule type" value="Genomic_DNA"/>
</dbReference>
<dbReference type="Proteomes" id="UP000514752">
    <property type="component" value="Chromosome"/>
</dbReference>
<dbReference type="Pfam" id="PF03928">
    <property type="entry name" value="HbpS-like"/>
    <property type="match status" value="1"/>
</dbReference>
<dbReference type="Gene3D" id="3.30.450.150">
    <property type="entry name" value="Haem-degrading domain"/>
    <property type="match status" value="1"/>
</dbReference>
<sequence length="133" mass="13461">MQSKAILGEQEVQAILAAATAEAKKNGWNVAISVVDDGGFLLGMTRLDGCAPMGSLVSLEKARSAAISRKETKVFEDMVNGGRYAFLTAPLSGCMEGGVPVVVDGHTVGAVGVSGVAKEQDAQIAKAGVAAVA</sequence>
<dbReference type="PANTHER" id="PTHR34309:SF1">
    <property type="entry name" value="PROTEIN GLCG"/>
    <property type="match status" value="1"/>
</dbReference>
<dbReference type="InterPro" id="IPR005624">
    <property type="entry name" value="PduO/GlcC-like"/>
</dbReference>
<proteinExistence type="predicted"/>
<dbReference type="SUPFAM" id="SSF143744">
    <property type="entry name" value="GlcG-like"/>
    <property type="match status" value="1"/>
</dbReference>
<accession>A0A7D7N831</accession>